<organism evidence="1 2">
    <name type="scientific">Ambrosiozyma monospora</name>
    <name type="common">Yeast</name>
    <name type="synonym">Endomycopsis monosporus</name>
    <dbReference type="NCBI Taxonomy" id="43982"/>
    <lineage>
        <taxon>Eukaryota</taxon>
        <taxon>Fungi</taxon>
        <taxon>Dikarya</taxon>
        <taxon>Ascomycota</taxon>
        <taxon>Saccharomycotina</taxon>
        <taxon>Pichiomycetes</taxon>
        <taxon>Pichiales</taxon>
        <taxon>Pichiaceae</taxon>
        <taxon>Ambrosiozyma</taxon>
    </lineage>
</organism>
<reference evidence="1" key="1">
    <citation type="submission" date="2023-04" db="EMBL/GenBank/DDBJ databases">
        <title>Ambrosiozyma monospora NBRC 10751.</title>
        <authorList>
            <person name="Ichikawa N."/>
            <person name="Sato H."/>
            <person name="Tonouchi N."/>
        </authorList>
    </citation>
    <scope>NUCLEOTIDE SEQUENCE</scope>
    <source>
        <strain evidence="1">NBRC 10751</strain>
    </source>
</reference>
<keyword evidence="2" id="KW-1185">Reference proteome</keyword>
<evidence type="ECO:0000313" key="1">
    <source>
        <dbReference type="EMBL" id="GMF06733.1"/>
    </source>
</evidence>
<protein>
    <submittedName>
        <fullName evidence="1">Unnamed protein product</fullName>
    </submittedName>
</protein>
<dbReference type="EMBL" id="BSXS01015432">
    <property type="protein sequence ID" value="GMF06733.1"/>
    <property type="molecule type" value="Genomic_DNA"/>
</dbReference>
<name>A0ACB5UAZ2_AMBMO</name>
<gene>
    <name evidence="1" type="ORF">Amon02_001277000</name>
</gene>
<sequence>MSDFIKSNQLDLIYYGVMVMLHLIHDQALIKPFESLRFFDGLDDTDADAMIDALNELIETEDDEIAPEIDFRSCYELFDGCFKGGLPEELITFEKFVKYLILFRLNNYNGSIYLLFATLDRDSGANSTFNSKNMMILRLLRMKMVPLRLLSNIMLRP</sequence>
<evidence type="ECO:0000313" key="2">
    <source>
        <dbReference type="Proteomes" id="UP001165064"/>
    </source>
</evidence>
<comment type="caution">
    <text evidence="1">The sequence shown here is derived from an EMBL/GenBank/DDBJ whole genome shotgun (WGS) entry which is preliminary data.</text>
</comment>
<proteinExistence type="predicted"/>
<accession>A0ACB5UAZ2</accession>
<dbReference type="Proteomes" id="UP001165064">
    <property type="component" value="Unassembled WGS sequence"/>
</dbReference>